<evidence type="ECO:0000313" key="11">
    <source>
        <dbReference type="EnsemblPlants" id="AUR62006667-RA:cds"/>
    </source>
</evidence>
<evidence type="ECO:0000256" key="1">
    <source>
        <dbReference type="ARBA" id="ARBA00004191"/>
    </source>
</evidence>
<keyword evidence="10" id="KW-0472">Membrane</keyword>
<keyword evidence="10" id="KW-0812">Transmembrane</keyword>
<evidence type="ECO:0000256" key="8">
    <source>
        <dbReference type="PROSITE-ProRule" id="PRU10052"/>
    </source>
</evidence>
<dbReference type="PANTHER" id="PTHR31375">
    <property type="match status" value="1"/>
</dbReference>
<evidence type="ECO:0000256" key="2">
    <source>
        <dbReference type="ARBA" id="ARBA00008834"/>
    </source>
</evidence>
<name>A0A803L478_CHEQI</name>
<keyword evidence="3" id="KW-0134">Cell wall</keyword>
<dbReference type="Pfam" id="PF00295">
    <property type="entry name" value="Glyco_hydro_28"/>
    <property type="match status" value="1"/>
</dbReference>
<keyword evidence="12" id="KW-1185">Reference proteome</keyword>
<dbReference type="FunFam" id="2.160.20.10:FF:000004">
    <property type="entry name" value="Pectin lyase-like superfamily protein"/>
    <property type="match status" value="1"/>
</dbReference>
<dbReference type="InterPro" id="IPR012334">
    <property type="entry name" value="Pectin_lyas_fold"/>
</dbReference>
<reference evidence="11" key="2">
    <citation type="submission" date="2021-03" db="UniProtKB">
        <authorList>
            <consortium name="EnsemblPlants"/>
        </authorList>
    </citation>
    <scope>IDENTIFICATION</scope>
</reference>
<keyword evidence="7" id="KW-0961">Cell wall biogenesis/degradation</keyword>
<evidence type="ECO:0000256" key="9">
    <source>
        <dbReference type="RuleBase" id="RU361169"/>
    </source>
</evidence>
<evidence type="ECO:0000256" key="10">
    <source>
        <dbReference type="SAM" id="Phobius"/>
    </source>
</evidence>
<dbReference type="GO" id="GO:0071555">
    <property type="term" value="P:cell wall organization"/>
    <property type="evidence" value="ECO:0007669"/>
    <property type="project" value="UniProtKB-KW"/>
</dbReference>
<dbReference type="PROSITE" id="PS00502">
    <property type="entry name" value="POLYGALACTURONASE"/>
    <property type="match status" value="1"/>
</dbReference>
<comment type="subcellular location">
    <subcellularLocation>
        <location evidence="1">Secreted</location>
        <location evidence="1">Cell wall</location>
    </subcellularLocation>
</comment>
<keyword evidence="5 9" id="KW-0378">Hydrolase</keyword>
<dbReference type="Pfam" id="PF05212">
    <property type="entry name" value="DUF707"/>
    <property type="match status" value="1"/>
</dbReference>
<reference evidence="11" key="1">
    <citation type="journal article" date="2017" name="Nature">
        <title>The genome of Chenopodium quinoa.</title>
        <authorList>
            <person name="Jarvis D.E."/>
            <person name="Ho Y.S."/>
            <person name="Lightfoot D.J."/>
            <person name="Schmoeckel S.M."/>
            <person name="Li B."/>
            <person name="Borm T.J.A."/>
            <person name="Ohyanagi H."/>
            <person name="Mineta K."/>
            <person name="Michell C.T."/>
            <person name="Saber N."/>
            <person name="Kharbatia N.M."/>
            <person name="Rupper R.R."/>
            <person name="Sharp A.R."/>
            <person name="Dally N."/>
            <person name="Boughton B.A."/>
            <person name="Woo Y.H."/>
            <person name="Gao G."/>
            <person name="Schijlen E.G.W.M."/>
            <person name="Guo X."/>
            <person name="Momin A.A."/>
            <person name="Negrao S."/>
            <person name="Al-Babili S."/>
            <person name="Gehring C."/>
            <person name="Roessner U."/>
            <person name="Jung C."/>
            <person name="Murphy K."/>
            <person name="Arold S.T."/>
            <person name="Gojobori T."/>
            <person name="van der Linden C.G."/>
            <person name="van Loo E.N."/>
            <person name="Jellen E.N."/>
            <person name="Maughan P.J."/>
            <person name="Tester M."/>
        </authorList>
    </citation>
    <scope>NUCLEOTIDE SEQUENCE [LARGE SCALE GENOMIC DNA]</scope>
    <source>
        <strain evidence="11">cv. PI 614886</strain>
    </source>
</reference>
<dbReference type="InterPro" id="IPR006626">
    <property type="entry name" value="PbH1"/>
</dbReference>
<dbReference type="Gramene" id="AUR62006667-RA">
    <property type="protein sequence ID" value="AUR62006667-RA:cds"/>
    <property type="gene ID" value="AUR62006667"/>
</dbReference>
<dbReference type="Proteomes" id="UP000596660">
    <property type="component" value="Unplaced"/>
</dbReference>
<dbReference type="EnsemblPlants" id="AUR62006667-RA">
    <property type="protein sequence ID" value="AUR62006667-RA:cds"/>
    <property type="gene ID" value="AUR62006667"/>
</dbReference>
<evidence type="ECO:0000256" key="5">
    <source>
        <dbReference type="ARBA" id="ARBA00022801"/>
    </source>
</evidence>
<accession>A0A803L478</accession>
<proteinExistence type="inferred from homology"/>
<dbReference type="AlphaFoldDB" id="A0A803L478"/>
<feature type="transmembrane region" description="Helical" evidence="10">
    <location>
        <begin position="436"/>
        <end position="458"/>
    </location>
</feature>
<dbReference type="InterPro" id="IPR000743">
    <property type="entry name" value="Glyco_hydro_28"/>
</dbReference>
<keyword evidence="4" id="KW-0964">Secreted</keyword>
<evidence type="ECO:0000313" key="12">
    <source>
        <dbReference type="Proteomes" id="UP000596660"/>
    </source>
</evidence>
<keyword evidence="10" id="KW-1133">Transmembrane helix</keyword>
<evidence type="ECO:0000256" key="7">
    <source>
        <dbReference type="ARBA" id="ARBA00023316"/>
    </source>
</evidence>
<dbReference type="InterPro" id="IPR011050">
    <property type="entry name" value="Pectin_lyase_fold/virulence"/>
</dbReference>
<evidence type="ECO:0000256" key="3">
    <source>
        <dbReference type="ARBA" id="ARBA00022512"/>
    </source>
</evidence>
<evidence type="ECO:0008006" key="13">
    <source>
        <dbReference type="Google" id="ProtNLM"/>
    </source>
</evidence>
<dbReference type="InterPro" id="IPR007877">
    <property type="entry name" value="DUF707"/>
</dbReference>
<protein>
    <recommendedName>
        <fullName evidence="13">Polygalacturonase</fullName>
    </recommendedName>
</protein>
<dbReference type="Gene3D" id="2.160.20.10">
    <property type="entry name" value="Single-stranded right-handed beta-helix, Pectin lyase-like"/>
    <property type="match status" value="1"/>
</dbReference>
<dbReference type="SUPFAM" id="SSF51126">
    <property type="entry name" value="Pectin lyase-like"/>
    <property type="match status" value="1"/>
</dbReference>
<dbReference type="SMART" id="SM00710">
    <property type="entry name" value="PbH1"/>
    <property type="match status" value="4"/>
</dbReference>
<organism evidence="11 12">
    <name type="scientific">Chenopodium quinoa</name>
    <name type="common">Quinoa</name>
    <dbReference type="NCBI Taxonomy" id="63459"/>
    <lineage>
        <taxon>Eukaryota</taxon>
        <taxon>Viridiplantae</taxon>
        <taxon>Streptophyta</taxon>
        <taxon>Embryophyta</taxon>
        <taxon>Tracheophyta</taxon>
        <taxon>Spermatophyta</taxon>
        <taxon>Magnoliopsida</taxon>
        <taxon>eudicotyledons</taxon>
        <taxon>Gunneridae</taxon>
        <taxon>Pentapetalae</taxon>
        <taxon>Caryophyllales</taxon>
        <taxon>Chenopodiaceae</taxon>
        <taxon>Chenopodioideae</taxon>
        <taxon>Atripliceae</taxon>
        <taxon>Chenopodium</taxon>
    </lineage>
</organism>
<sequence length="773" mass="86234">MRPAFDNSLSPSLLSSLLSSSSSIQRFINVRNFGARNDGKTDATKAFLDAWDAACSSTNPSILYVPKGEYLLKPLQFEGNCKSSKIVFQIDGTLVAPNDYREIASSHHWIMFHGINGLHIKGGVLDAKGKYLWNCKASNQQCPDGAKTLGFDNSKNIFIDGLTSIDSQMFHVTINACQNIKITRMTITAHADSPNTDGIHIAFSSGVTILDSNIKTGDDCISIGPNNQNLWIENIHCGPGHGISIGSLGREKSEEGVMVQNVMVKSVTFTGTSNGLRIKTFSTSVNGRVKDIFFLGARMNNVQNPIIIDQNYCPHNSCPTGQGSGIQINNVVYKGIRGTSASKTALIFECSSKKPCVGLTLQDIKLSYRNEIPECEAVNPVIWYDAYACFGMISATGEESQWHVDIIAEEVFDTSSAIHIAMFSDTKSRRSCICSVFQAAAAVVLIYLIGSVFILPVYRQDTPKMGLAGSMDLLLGNRCENQCRPRGSESLPQGIVAKNSNLEMRPLWGLPEKSNSSLSLLAVAVGIKQKQLVNAMVSKFLSTGFSVMLFHYDGNLDQWKDFTWNDRVIHISAINQTKWWFAKRFMHPDVVAAYEYVFLWDEDIGVDYFDPLRYVSIVKEEGLEISQPALDGNRSEVHHQITSRGRRGKVHRRTYKHNECDEDSSGPPCTGWIEVMAPVFSRAAWRCVWYMIQGDRTKKIGVVDAEYVIHYGLPTLGEPLGKKPQLHVLDKRVEVRRQSYNEYKVFRRRWDKAALTDECWTNPYPQPLKPISR</sequence>
<dbReference type="GO" id="GO:0005975">
    <property type="term" value="P:carbohydrate metabolic process"/>
    <property type="evidence" value="ECO:0007669"/>
    <property type="project" value="InterPro"/>
</dbReference>
<dbReference type="GO" id="GO:0004650">
    <property type="term" value="F:polygalacturonase activity"/>
    <property type="evidence" value="ECO:0007669"/>
    <property type="project" value="InterPro"/>
</dbReference>
<comment type="similarity">
    <text evidence="2 9">Belongs to the glycosyl hydrolase 28 family.</text>
</comment>
<feature type="active site" evidence="8">
    <location>
        <position position="241"/>
    </location>
</feature>
<evidence type="ECO:0000256" key="4">
    <source>
        <dbReference type="ARBA" id="ARBA00022525"/>
    </source>
</evidence>
<evidence type="ECO:0000256" key="6">
    <source>
        <dbReference type="ARBA" id="ARBA00023295"/>
    </source>
</evidence>
<keyword evidence="6 9" id="KW-0326">Glycosidase</keyword>